<name>A0A1Y2K9D5_9PROT</name>
<protein>
    <recommendedName>
        <fullName evidence="3">RecA/RadA recombinase</fullName>
    </recommendedName>
</protein>
<dbReference type="EMBL" id="LVJN01000014">
    <property type="protein sequence ID" value="OSM07357.1"/>
    <property type="molecule type" value="Genomic_DNA"/>
</dbReference>
<evidence type="ECO:0000313" key="2">
    <source>
        <dbReference type="Proteomes" id="UP000194003"/>
    </source>
</evidence>
<evidence type="ECO:0008006" key="3">
    <source>
        <dbReference type="Google" id="ProtNLM"/>
    </source>
</evidence>
<dbReference type="Proteomes" id="UP000194003">
    <property type="component" value="Unassembled WGS sequence"/>
</dbReference>
<keyword evidence="2" id="KW-1185">Reference proteome</keyword>
<sequence length="110" mass="10925">MKNFIQPGDLVTLTAPTGGVSSGDGVLVGGLFGICAYDAAESEAVEVRLTGVVELPKATGAITQGAKVYWDNTAKNVTTTATSNSLIGAVTQAAASGDATAIVRLNGVAV</sequence>
<dbReference type="STRING" id="1434232.MAIT1_04684"/>
<dbReference type="PIRSF" id="PIRSF030771">
    <property type="entry name" value="UCP030771"/>
    <property type="match status" value="1"/>
</dbReference>
<dbReference type="Pfam" id="PF09956">
    <property type="entry name" value="Phage_cement_2"/>
    <property type="match status" value="1"/>
</dbReference>
<dbReference type="RefSeq" id="WP_085440369.1">
    <property type="nucleotide sequence ID" value="NZ_LVJN01000014.1"/>
</dbReference>
<dbReference type="InterPro" id="IPR011231">
    <property type="entry name" value="Phage_VT1-Sakai_H0018"/>
</dbReference>
<comment type="caution">
    <text evidence="1">The sequence shown here is derived from an EMBL/GenBank/DDBJ whole genome shotgun (WGS) entry which is preliminary data.</text>
</comment>
<dbReference type="OrthoDB" id="5365964at2"/>
<proteinExistence type="predicted"/>
<evidence type="ECO:0000313" key="1">
    <source>
        <dbReference type="EMBL" id="OSM07357.1"/>
    </source>
</evidence>
<accession>A0A1Y2K9D5</accession>
<gene>
    <name evidence="1" type="ORF">MAIT1_04684</name>
</gene>
<organism evidence="1 2">
    <name type="scientific">Magnetofaba australis IT-1</name>
    <dbReference type="NCBI Taxonomy" id="1434232"/>
    <lineage>
        <taxon>Bacteria</taxon>
        <taxon>Pseudomonadati</taxon>
        <taxon>Pseudomonadota</taxon>
        <taxon>Magnetococcia</taxon>
        <taxon>Magnetococcales</taxon>
        <taxon>Magnetococcaceae</taxon>
        <taxon>Magnetofaba</taxon>
    </lineage>
</organism>
<dbReference type="AlphaFoldDB" id="A0A1Y2K9D5"/>
<reference evidence="1 2" key="1">
    <citation type="journal article" date="2016" name="BMC Genomics">
        <title>Combined genomic and structural analyses of a cultured magnetotactic bacterium reveals its niche adaptation to a dynamic environment.</title>
        <authorList>
            <person name="Araujo A.C."/>
            <person name="Morillo V."/>
            <person name="Cypriano J."/>
            <person name="Teixeira L.C."/>
            <person name="Leao P."/>
            <person name="Lyra S."/>
            <person name="Almeida L.G."/>
            <person name="Bazylinski D.A."/>
            <person name="Vasconcellos A.T."/>
            <person name="Abreu F."/>
            <person name="Lins U."/>
        </authorList>
    </citation>
    <scope>NUCLEOTIDE SEQUENCE [LARGE SCALE GENOMIC DNA]</scope>
    <source>
        <strain evidence="1 2">IT-1</strain>
    </source>
</reference>